<dbReference type="AlphaFoldDB" id="A0A9P1I830"/>
<organism evidence="2 3">
    <name type="scientific">Caenorhabditis angaria</name>
    <dbReference type="NCBI Taxonomy" id="860376"/>
    <lineage>
        <taxon>Eukaryota</taxon>
        <taxon>Metazoa</taxon>
        <taxon>Ecdysozoa</taxon>
        <taxon>Nematoda</taxon>
        <taxon>Chromadorea</taxon>
        <taxon>Rhabditida</taxon>
        <taxon>Rhabditina</taxon>
        <taxon>Rhabditomorpha</taxon>
        <taxon>Rhabditoidea</taxon>
        <taxon>Rhabditidae</taxon>
        <taxon>Peloderinae</taxon>
        <taxon>Caenorhabditis</taxon>
    </lineage>
</organism>
<dbReference type="OrthoDB" id="5834495at2759"/>
<accession>A0A9P1I830</accession>
<evidence type="ECO:0000256" key="1">
    <source>
        <dbReference type="SAM" id="Coils"/>
    </source>
</evidence>
<feature type="coiled-coil region" evidence="1">
    <location>
        <begin position="736"/>
        <end position="781"/>
    </location>
</feature>
<dbReference type="EMBL" id="CANHGI010000001">
    <property type="protein sequence ID" value="CAI5440104.1"/>
    <property type="molecule type" value="Genomic_DNA"/>
</dbReference>
<comment type="caution">
    <text evidence="2">The sequence shown here is derived from an EMBL/GenBank/DDBJ whole genome shotgun (WGS) entry which is preliminary data.</text>
</comment>
<keyword evidence="1" id="KW-0175">Coiled coil</keyword>
<evidence type="ECO:0000313" key="2">
    <source>
        <dbReference type="EMBL" id="CAI5440104.1"/>
    </source>
</evidence>
<dbReference type="Proteomes" id="UP001152747">
    <property type="component" value="Unassembled WGS sequence"/>
</dbReference>
<proteinExistence type="predicted"/>
<sequence>MDRKNRRSSILKTRTQPDIFDENEEQTLGGAGKERRVSFHNVKHVKNYDKERGNFLHASPLREKITDTMDSDGILTPRGRQLAEDETIQVFQENNTTRRETVDMSIVAETDNTMAIFELEVERTISRSVQNSNPNPNQTLDMSIDKSMNPGGEDTMMIFNLPAEASKQPVPNPNKTLDMSIDPTPTGEDTMMIFNIPKLSEAPKMSKTITVADDTMAIFNMTDREEMDMELEGFEQKMEQKSTEIPSNSEDILMSQTMDITESKEAEKSSVKPEILNDTMAIFNGILERNLAENRAEIAERSEDSMDISAQVTAEIPSETAQFSAEKEDGGGEFVPEISDEMDIETLILEVNNGGGEGSFVELERDDTLRESTIQAENAEKEQDEAENIRAMMIEPTNLSVLNLKQSDDVGFLLEKEKTVEMEQEQEEATTFSQSFKSCVMELENQSITNRSINQSINNRREEIQEIQETTLISGNKSLTEILCGQEPKILKEMRRRRESIQNETSILSAGGNRTRRSLTCVNSSFVANSSINGAGTGTGGIRKDIFYLNTSIRSSPNVNSPSSPITKLPIFDQAVSKIVWLENSKFATEMNQLAGEKLAEIRESIEKEAAKLDKSKIEGIEKGNMKKFTLDEKDVIRDARIVAEIDLLKMRLKFAAQKKAEMHRENEKMSGEIEENERNLEIFGTLGEENERLDELEKMTTNAMPIHKLKTEIIRLRVLKSKKDWEKQREKAKKVKEFEKIIEEKRKMIEELKKLLEKKQMEKEEKRMKLQIEIDEIMRDAPKTN</sequence>
<gene>
    <name evidence="2" type="ORF">CAMP_LOCUS2741</name>
</gene>
<keyword evidence="3" id="KW-1185">Reference proteome</keyword>
<evidence type="ECO:0000313" key="3">
    <source>
        <dbReference type="Proteomes" id="UP001152747"/>
    </source>
</evidence>
<reference evidence="2" key="1">
    <citation type="submission" date="2022-11" db="EMBL/GenBank/DDBJ databases">
        <authorList>
            <person name="Kikuchi T."/>
        </authorList>
    </citation>
    <scope>NUCLEOTIDE SEQUENCE</scope>
    <source>
        <strain evidence="2">PS1010</strain>
    </source>
</reference>
<name>A0A9P1I830_9PELO</name>
<protein>
    <submittedName>
        <fullName evidence="2">Uncharacterized protein</fullName>
    </submittedName>
</protein>